<evidence type="ECO:0000313" key="6">
    <source>
        <dbReference type="EMBL" id="VFP86790.1"/>
    </source>
</evidence>
<reference evidence="6 7" key="1">
    <citation type="submission" date="2019-02" db="EMBL/GenBank/DDBJ databases">
        <authorList>
            <person name="Manzano-Marin A."/>
            <person name="Manzano-Marin A."/>
        </authorList>
    </citation>
    <scope>NUCLEOTIDE SEQUENCE [LARGE SCALE GENOMIC DNA]</scope>
    <source>
        <strain evidence="6 7">ErCipseudotaxifoliae</strain>
    </source>
</reference>
<sequence length="1273" mass="142323">MKWLKKGLIFVFILTILLSSFITFLVGTTIGMKLVLHTVIKSIPSVYIQKIEGTLHDGSLTGVHYTTPGITININKVHFKLSYRCLIDRKLYMNAVMLKKVNILVDKNWPSSQITHFLSEKKNYKYYISYCPVRLKRVAIYDVKIKLKNTGISLVSFIGGIKWKPQELILTPSHLQGLTISLPQTKIEESKKQISIYNIDRRSINPSYTYTHVGKIIKTLWNTTLIQYLPIFNLPIHVNLMTIFCENLNFIGNTHTSIDTLLIQATIKNQQLYLKNLVVDAPGGSIQSYGHMKLHGTWPLNFILHGMINVAGLKDETIQANLNGDLCGNLKLVCKLSGSVQALLNLHTQLALSKKPVYIQLKSSALFWPLYGITPFRAHNVNFLFRGDLSDYSVSLAADLQGQYMPSIMLIANGKGNTDKLIINTLQLKSLKNKTEFKGQITWKESLNWYGKFKFSDVTTNNQNADRISPLKGEIITHGSLYTRKHKIPRNHIWQAQNPGIWLQATGKLFHNPLKIYGSLSAQGLGQCHIPIIKLNLGGNTLTIKGVVNKKVNLHIDINAKNLKNFIPECSGSARGNLHVQGDLTELRFLMNGSANHLRWRDTQIARIQYRGSIIANNKIQSEITLRVEKLKQKKVVINFLQLRAIGTVMKHILEINLKGNQTTSKITIQGSLDPIAGRWSGTCPNAYFSNTLGEWRSTNNITFDFFYEKQMFHLWSGFFKRTDVTLPLINLIKPDKFGHLKISLRHINLAMFNMFLPMTAQLSGELNTGYADIILNSHASLSTGVVSVIGSNIMINHNIIGHNIPIILNKFQLDLAFKNQCMQLQWRISIANNGSADGKIQVSDLSGKRVLIGDLNVNSLSMGLLSSVLMPGETISGVVNTHLRLGGSLKKPQIFGKMLLSNASFDGHLIPIKLITAKMAILFKGVTSNLEGVVQTEQGRIVFHGITDWRRLSHWYTRISVTGDKIRITVPPILKMDIVPDLTFTAMPKSLTLAGDIHIPWARCLVQTAPLTISKVSSDEILLDSDLKPITPQSMTAPITSRLTVHVGDDVMLNAFGVQGKLHGNVKITQDKHGLGVHGQMKILSGRFHAYAQDLAIRRGELQFSGLFDQPYLNIEAIRNPESTTDDVTVGVRITGLANDPKFEIFSDPEQTQESALSYLLRGQKLTSASGDGYALTSTLISLGLERSENIISKIGQIVRVKNLSMATIGAGDKQQVQVSAYILPSLQIKYGFGIFDTLETFTIRYQLMPKLYLEAMSSLDQAIDVLYQFEF</sequence>
<dbReference type="PANTHER" id="PTHR36985">
    <property type="entry name" value="TRANSLOCATION AND ASSEMBLY MODULE SUBUNIT TAMB"/>
    <property type="match status" value="1"/>
</dbReference>
<name>A0A451DJA8_9GAMM</name>
<feature type="domain" description="Translocation and assembly module TamB C-terminal" evidence="5">
    <location>
        <begin position="937"/>
        <end position="1273"/>
    </location>
</feature>
<dbReference type="RefSeq" id="WP_072666132.1">
    <property type="nucleotide sequence ID" value="NZ_LR217725.1"/>
</dbReference>
<evidence type="ECO:0000256" key="2">
    <source>
        <dbReference type="ARBA" id="ARBA00022692"/>
    </source>
</evidence>
<dbReference type="OrthoDB" id="5555605at2"/>
<keyword evidence="7" id="KW-1185">Reference proteome</keyword>
<dbReference type="PANTHER" id="PTHR36985:SF1">
    <property type="entry name" value="TRANSLOCATION AND ASSEMBLY MODULE SUBUNIT TAMB"/>
    <property type="match status" value="1"/>
</dbReference>
<dbReference type="Pfam" id="PF04357">
    <property type="entry name" value="TamB"/>
    <property type="match status" value="1"/>
</dbReference>
<dbReference type="AlphaFoldDB" id="A0A451DJA8"/>
<accession>A0A451DJA8</accession>
<dbReference type="Proteomes" id="UP000294462">
    <property type="component" value="Chromosome"/>
</dbReference>
<proteinExistence type="predicted"/>
<protein>
    <submittedName>
        <fullName evidence="6">Translocation and assembly module subunit TamB</fullName>
    </submittedName>
</protein>
<dbReference type="GO" id="GO:0009306">
    <property type="term" value="P:protein secretion"/>
    <property type="evidence" value="ECO:0007669"/>
    <property type="project" value="InterPro"/>
</dbReference>
<organism evidence="6 7">
    <name type="scientific">Candidatus Erwinia haradaeae</name>
    <dbReference type="NCBI Taxonomy" id="1922217"/>
    <lineage>
        <taxon>Bacteria</taxon>
        <taxon>Pseudomonadati</taxon>
        <taxon>Pseudomonadota</taxon>
        <taxon>Gammaproteobacteria</taxon>
        <taxon>Enterobacterales</taxon>
        <taxon>Erwiniaceae</taxon>
        <taxon>Erwinia</taxon>
    </lineage>
</organism>
<keyword evidence="4" id="KW-0472">Membrane</keyword>
<evidence type="ECO:0000256" key="1">
    <source>
        <dbReference type="ARBA" id="ARBA00004167"/>
    </source>
</evidence>
<dbReference type="EMBL" id="LR217725">
    <property type="protein sequence ID" value="VFP86790.1"/>
    <property type="molecule type" value="Genomic_DNA"/>
</dbReference>
<evidence type="ECO:0000313" key="7">
    <source>
        <dbReference type="Proteomes" id="UP000294462"/>
    </source>
</evidence>
<gene>
    <name evidence="6" type="primary">tamB</name>
    <name evidence="6" type="ORF">ERCIPSTX3056_223</name>
</gene>
<dbReference type="GO" id="GO:0005886">
    <property type="term" value="C:plasma membrane"/>
    <property type="evidence" value="ECO:0007669"/>
    <property type="project" value="InterPro"/>
</dbReference>
<keyword evidence="3" id="KW-1133">Transmembrane helix</keyword>
<evidence type="ECO:0000259" key="5">
    <source>
        <dbReference type="Pfam" id="PF04357"/>
    </source>
</evidence>
<comment type="subcellular location">
    <subcellularLocation>
        <location evidence="1">Membrane</location>
        <topology evidence="1">Single-pass membrane protein</topology>
    </subcellularLocation>
</comment>
<dbReference type="KEGG" id="ehd:ERCIPSTX3056_223"/>
<evidence type="ECO:0000256" key="3">
    <source>
        <dbReference type="ARBA" id="ARBA00022989"/>
    </source>
</evidence>
<keyword evidence="2" id="KW-0812">Transmembrane</keyword>
<evidence type="ECO:0000256" key="4">
    <source>
        <dbReference type="ARBA" id="ARBA00023136"/>
    </source>
</evidence>
<dbReference type="GO" id="GO:0097347">
    <property type="term" value="C:TAM protein secretion complex"/>
    <property type="evidence" value="ECO:0007669"/>
    <property type="project" value="TreeGrafter"/>
</dbReference>
<dbReference type="InterPro" id="IPR007452">
    <property type="entry name" value="TamB_C"/>
</dbReference>